<dbReference type="Proteomes" id="UP000263642">
    <property type="component" value="Unassembled WGS sequence"/>
</dbReference>
<dbReference type="EMBL" id="DQAY01000141">
    <property type="protein sequence ID" value="HCO25867.1"/>
    <property type="molecule type" value="Genomic_DNA"/>
</dbReference>
<protein>
    <submittedName>
        <fullName evidence="1">Uncharacterized protein</fullName>
    </submittedName>
</protein>
<feature type="non-terminal residue" evidence="1">
    <location>
        <position position="1"/>
    </location>
</feature>
<reference evidence="1 2" key="1">
    <citation type="journal article" date="2018" name="Nat. Biotechnol.">
        <title>A standardized bacterial taxonomy based on genome phylogeny substantially revises the tree of life.</title>
        <authorList>
            <person name="Parks D.H."/>
            <person name="Chuvochina M."/>
            <person name="Waite D.W."/>
            <person name="Rinke C."/>
            <person name="Skarshewski A."/>
            <person name="Chaumeil P.A."/>
            <person name="Hugenholtz P."/>
        </authorList>
    </citation>
    <scope>NUCLEOTIDE SEQUENCE [LARGE SCALE GENOMIC DNA]</scope>
    <source>
        <strain evidence="1">UBA9375</strain>
    </source>
</reference>
<evidence type="ECO:0000313" key="2">
    <source>
        <dbReference type="Proteomes" id="UP000263642"/>
    </source>
</evidence>
<accession>A0A3D3RCX6</accession>
<organism evidence="1 2">
    <name type="scientific">Gimesia maris</name>
    <dbReference type="NCBI Taxonomy" id="122"/>
    <lineage>
        <taxon>Bacteria</taxon>
        <taxon>Pseudomonadati</taxon>
        <taxon>Planctomycetota</taxon>
        <taxon>Planctomycetia</taxon>
        <taxon>Planctomycetales</taxon>
        <taxon>Planctomycetaceae</taxon>
        <taxon>Gimesia</taxon>
    </lineage>
</organism>
<proteinExistence type="predicted"/>
<evidence type="ECO:0000313" key="1">
    <source>
        <dbReference type="EMBL" id="HCO25867.1"/>
    </source>
</evidence>
<sequence length="87" mass="9473">VKQALEGVLSLGQNMFAQIQETARKNPQRVQKGDLEKMKVIESALQAGRVTQKGDQVTLATSLNDNESTRLLASLVPGIKQAREAAR</sequence>
<name>A0A3D3RCX6_9PLAN</name>
<feature type="non-terminal residue" evidence="1">
    <location>
        <position position="87"/>
    </location>
</feature>
<dbReference type="AlphaFoldDB" id="A0A3D3RCX6"/>
<comment type="caution">
    <text evidence="1">The sequence shown here is derived from an EMBL/GenBank/DDBJ whole genome shotgun (WGS) entry which is preliminary data.</text>
</comment>
<gene>
    <name evidence="1" type="ORF">DIT97_23630</name>
</gene>